<proteinExistence type="predicted"/>
<dbReference type="SUPFAM" id="SSF46785">
    <property type="entry name" value="Winged helix' DNA-binding domain"/>
    <property type="match status" value="1"/>
</dbReference>
<dbReference type="GO" id="GO:0003700">
    <property type="term" value="F:DNA-binding transcription factor activity"/>
    <property type="evidence" value="ECO:0007669"/>
    <property type="project" value="TreeGrafter"/>
</dbReference>
<protein>
    <submittedName>
        <fullName evidence="2">IscR family transcription regulator NsrR</fullName>
    </submittedName>
</protein>
<dbReference type="NCBIfam" id="TIGR00738">
    <property type="entry name" value="rrf2_super"/>
    <property type="match status" value="1"/>
</dbReference>
<dbReference type="InterPro" id="IPR036390">
    <property type="entry name" value="WH_DNA-bd_sf"/>
</dbReference>
<dbReference type="Gene3D" id="1.10.10.10">
    <property type="entry name" value="Winged helix-like DNA-binding domain superfamily/Winged helix DNA-binding domain"/>
    <property type="match status" value="1"/>
</dbReference>
<dbReference type="EMBL" id="CP022426">
    <property type="protein sequence ID" value="ATP08012.1"/>
    <property type="molecule type" value="Genomic_DNA"/>
</dbReference>
<dbReference type="PANTHER" id="PTHR33221:SF4">
    <property type="entry name" value="HTH-TYPE TRANSCRIPTIONAL REPRESSOR NSRR"/>
    <property type="match status" value="1"/>
</dbReference>
<reference evidence="3" key="1">
    <citation type="journal article" date="2018" name="BMC Genomics">
        <title>The complete and fully assembled genome sequence of Aeromonas salmonicida subsp. pectinolytica and its comparative analysis with other Aeromonas species: investigation of the mobilome in environmental and pathogenic strains.</title>
        <authorList>
            <person name="Pfeiffer F."/>
            <person name="Zamora-Lagos M.A."/>
            <person name="Blettinger M."/>
            <person name="Yeroslaviz A."/>
            <person name="Dahl A."/>
            <person name="Gruber S."/>
            <person name="Habermann B.H."/>
        </authorList>
    </citation>
    <scope>NUCLEOTIDE SEQUENCE [LARGE SCALE GENOMIC DNA]</scope>
    <source>
        <strain evidence="3">34mel</strain>
    </source>
</reference>
<dbReference type="GO" id="GO:0003677">
    <property type="term" value="F:DNA binding"/>
    <property type="evidence" value="ECO:0007669"/>
    <property type="project" value="UniProtKB-KW"/>
</dbReference>
<dbReference type="PROSITE" id="PS51197">
    <property type="entry name" value="HTH_RRF2_2"/>
    <property type="match status" value="1"/>
</dbReference>
<evidence type="ECO:0000313" key="3">
    <source>
        <dbReference type="Proteomes" id="UP000222916"/>
    </source>
</evidence>
<dbReference type="InterPro" id="IPR000944">
    <property type="entry name" value="Tscrpt_reg_Rrf2"/>
</dbReference>
<evidence type="ECO:0000256" key="1">
    <source>
        <dbReference type="ARBA" id="ARBA00023125"/>
    </source>
</evidence>
<evidence type="ECO:0000313" key="2">
    <source>
        <dbReference type="EMBL" id="ATP08012.1"/>
    </source>
</evidence>
<accession>A0A2D1QCQ1</accession>
<dbReference type="OrthoDB" id="9795923at2"/>
<dbReference type="GeneID" id="79878201"/>
<dbReference type="GO" id="GO:0005829">
    <property type="term" value="C:cytosol"/>
    <property type="evidence" value="ECO:0007669"/>
    <property type="project" value="TreeGrafter"/>
</dbReference>
<keyword evidence="1" id="KW-0238">DNA-binding</keyword>
<organism evidence="2 3">
    <name type="scientific">Aeromonas salmonicida subsp. pectinolytica 34mel</name>
    <dbReference type="NCBI Taxonomy" id="1324960"/>
    <lineage>
        <taxon>Bacteria</taxon>
        <taxon>Pseudomonadati</taxon>
        <taxon>Pseudomonadota</taxon>
        <taxon>Gammaproteobacteria</taxon>
        <taxon>Aeromonadales</taxon>
        <taxon>Aeromonadaceae</taxon>
        <taxon>Aeromonas</taxon>
    </lineage>
</organism>
<dbReference type="AlphaFoldDB" id="A0A2D1QCQ1"/>
<dbReference type="Proteomes" id="UP000222916">
    <property type="component" value="Chromosome"/>
</dbReference>
<dbReference type="PANTHER" id="PTHR33221">
    <property type="entry name" value="WINGED HELIX-TURN-HELIX TRANSCRIPTIONAL REGULATOR, RRF2 FAMILY"/>
    <property type="match status" value="1"/>
</dbReference>
<gene>
    <name evidence="2" type="primary">nsrR1</name>
    <name evidence="2" type="ORF">Asalp_07710</name>
</gene>
<dbReference type="RefSeq" id="WP_034523613.1">
    <property type="nucleotide sequence ID" value="NZ_ARYZ02000012.1"/>
</dbReference>
<dbReference type="InterPro" id="IPR036388">
    <property type="entry name" value="WH-like_DNA-bd_sf"/>
</dbReference>
<name>A0A2D1QCQ1_AERSA</name>
<dbReference type="Pfam" id="PF02082">
    <property type="entry name" value="Rrf2"/>
    <property type="match status" value="1"/>
</dbReference>
<sequence>MRLTSYTDFGLRALLYLATLPQGELSSVAKVSALYDVSRNHMVKVVNQLVKLGYLQSQRGKNGGIRMACAPETVNIGQVIRALEGNLDGIDCNSPVCHIVSVCLLKSALKEAMNAFLAVMDSYTLQDLLANRDELQKVFGELIPTLVLEPEPDDENE</sequence>